<sequence>MIQAGPYEDHAALEVFRRLDASDLQEAALARGAEGSHLALWAEWRGMQAVGVLSHVLRTRSGMPFAVLAVVPMSRGVAQGAFLARSHTSFRMPLARAAVEICQRLPVWAKSAGIHRLEARCWAAHPTAPRFLAACGFTFEAITSGYGPNGSADFLQFAWVQPGGQNVQCT</sequence>
<evidence type="ECO:0008006" key="3">
    <source>
        <dbReference type="Google" id="ProtNLM"/>
    </source>
</evidence>
<accession>A0A2G8RG12</accession>
<dbReference type="InterPro" id="IPR016181">
    <property type="entry name" value="Acyl_CoA_acyltransferase"/>
</dbReference>
<organism evidence="1 2">
    <name type="scientific">Puniceibacterium antarcticum</name>
    <dbReference type="NCBI Taxonomy" id="1206336"/>
    <lineage>
        <taxon>Bacteria</taxon>
        <taxon>Pseudomonadati</taxon>
        <taxon>Pseudomonadota</taxon>
        <taxon>Alphaproteobacteria</taxon>
        <taxon>Rhodobacterales</taxon>
        <taxon>Paracoccaceae</taxon>
        <taxon>Puniceibacterium</taxon>
    </lineage>
</organism>
<comment type="caution">
    <text evidence="1">The sequence shown here is derived from an EMBL/GenBank/DDBJ whole genome shotgun (WGS) entry which is preliminary data.</text>
</comment>
<dbReference type="Proteomes" id="UP000231259">
    <property type="component" value="Unassembled WGS sequence"/>
</dbReference>
<evidence type="ECO:0000313" key="1">
    <source>
        <dbReference type="EMBL" id="PIL20536.1"/>
    </source>
</evidence>
<keyword evidence="2" id="KW-1185">Reference proteome</keyword>
<reference evidence="1 2" key="1">
    <citation type="submission" date="2013-09" db="EMBL/GenBank/DDBJ databases">
        <title>Genome sequencing of Phaeobacter antarcticus sp. nov. SM1211.</title>
        <authorList>
            <person name="Zhang X.-Y."/>
            <person name="Liu C."/>
            <person name="Chen X.-L."/>
            <person name="Xie B.-B."/>
            <person name="Qin Q.-L."/>
            <person name="Rong J.-C."/>
            <person name="Zhang Y.-Z."/>
        </authorList>
    </citation>
    <scope>NUCLEOTIDE SEQUENCE [LARGE SCALE GENOMIC DNA]</scope>
    <source>
        <strain evidence="1 2">SM1211</strain>
    </source>
</reference>
<dbReference type="SUPFAM" id="SSF55729">
    <property type="entry name" value="Acyl-CoA N-acyltransferases (Nat)"/>
    <property type="match status" value="1"/>
</dbReference>
<dbReference type="AlphaFoldDB" id="A0A2G8RG12"/>
<dbReference type="Gene3D" id="3.40.630.30">
    <property type="match status" value="1"/>
</dbReference>
<gene>
    <name evidence="1" type="ORF">P775_08380</name>
</gene>
<evidence type="ECO:0000313" key="2">
    <source>
        <dbReference type="Proteomes" id="UP000231259"/>
    </source>
</evidence>
<protein>
    <recommendedName>
        <fullName evidence="3">N-acetyltransferase domain-containing protein</fullName>
    </recommendedName>
</protein>
<dbReference type="RefSeq" id="WP_099910484.1">
    <property type="nucleotide sequence ID" value="NZ_AWWI01000060.1"/>
</dbReference>
<dbReference type="OrthoDB" id="7875810at2"/>
<proteinExistence type="predicted"/>
<dbReference type="EMBL" id="AWWI01000060">
    <property type="protein sequence ID" value="PIL20536.1"/>
    <property type="molecule type" value="Genomic_DNA"/>
</dbReference>
<name>A0A2G8RG12_9RHOB</name>